<comment type="caution">
    <text evidence="1">The sequence shown here is derived from an EMBL/GenBank/DDBJ whole genome shotgun (WGS) entry which is preliminary data.</text>
</comment>
<protein>
    <submittedName>
        <fullName evidence="1">Uncharacterized protein</fullName>
    </submittedName>
</protein>
<accession>A0AAV4MCI8</accession>
<organism evidence="1 2">
    <name type="scientific">Caerostris extrusa</name>
    <name type="common">Bark spider</name>
    <name type="synonym">Caerostris bankana</name>
    <dbReference type="NCBI Taxonomy" id="172846"/>
    <lineage>
        <taxon>Eukaryota</taxon>
        <taxon>Metazoa</taxon>
        <taxon>Ecdysozoa</taxon>
        <taxon>Arthropoda</taxon>
        <taxon>Chelicerata</taxon>
        <taxon>Arachnida</taxon>
        <taxon>Araneae</taxon>
        <taxon>Araneomorphae</taxon>
        <taxon>Entelegynae</taxon>
        <taxon>Araneoidea</taxon>
        <taxon>Araneidae</taxon>
        <taxon>Caerostris</taxon>
    </lineage>
</organism>
<gene>
    <name evidence="1" type="ORF">CEXT_11021</name>
</gene>
<evidence type="ECO:0000313" key="2">
    <source>
        <dbReference type="Proteomes" id="UP001054945"/>
    </source>
</evidence>
<name>A0AAV4MCI8_CAEEX</name>
<reference evidence="1 2" key="1">
    <citation type="submission" date="2021-06" db="EMBL/GenBank/DDBJ databases">
        <title>Caerostris extrusa draft genome.</title>
        <authorList>
            <person name="Kono N."/>
            <person name="Arakawa K."/>
        </authorList>
    </citation>
    <scope>NUCLEOTIDE SEQUENCE [LARGE SCALE GENOMIC DNA]</scope>
</reference>
<evidence type="ECO:0000313" key="1">
    <source>
        <dbReference type="EMBL" id="GIX70153.1"/>
    </source>
</evidence>
<dbReference type="EMBL" id="BPLR01002115">
    <property type="protein sequence ID" value="GIX70153.1"/>
    <property type="molecule type" value="Genomic_DNA"/>
</dbReference>
<sequence length="79" mass="9139">MSYITSVDQYLLLRLTDRGTLQMQFQSYLPRIGMSDKFRNQSVDETDNQTAISPSMRKQSVSFPIKFTQLLTIKTLTTI</sequence>
<dbReference type="Proteomes" id="UP001054945">
    <property type="component" value="Unassembled WGS sequence"/>
</dbReference>
<keyword evidence="2" id="KW-1185">Reference proteome</keyword>
<dbReference type="AlphaFoldDB" id="A0AAV4MCI8"/>
<proteinExistence type="predicted"/>